<dbReference type="Pfam" id="PF00952">
    <property type="entry name" value="Bunya_nucleocap"/>
    <property type="match status" value="1"/>
</dbReference>
<dbReference type="InterPro" id="IPR001784">
    <property type="entry name" value="Bunya_nucleocap"/>
</dbReference>
<dbReference type="KEGG" id="vg:80550103"/>
<name>A0A0B4ZQF0_9VIRU</name>
<dbReference type="GO" id="GO:0003723">
    <property type="term" value="F:RNA binding"/>
    <property type="evidence" value="ECO:0007669"/>
    <property type="project" value="UniProtKB-KW"/>
</dbReference>
<evidence type="ECO:0000256" key="8">
    <source>
        <dbReference type="ARBA" id="ARBA00033344"/>
    </source>
</evidence>
<protein>
    <recommendedName>
        <fullName evidence="3">Nucleoprotein</fullName>
    </recommendedName>
    <alternativeName>
        <fullName evidence="8">Nucleocapsid protein</fullName>
    </alternativeName>
</protein>
<sequence length="236" mass="26792">MADIDFVFEDDTSPTSDYDPNAGYEYFVGGQLNLGVGSINAIMKNAAKAKQLLRQKSKRVVQMKFQDLVVDIHNNNYPGFQNNPLKTTDLTMHRLTGYAARYVIEEYNKAISVGDKMQAAVWKEVINPIALSHGVTWEHGPIIYMSFAPGAEMFMDVFSFYPLAIGIYKAKQDPDQAQYLKKALRQRYNGQRAEVWMQKSQTQIQKAVDEISKLPWTKSSMSEAARKFLAKFGIKI</sequence>
<proteinExistence type="inferred from homology"/>
<comment type="subcellular location">
    <subcellularLocation>
        <location evidence="1">Virion</location>
    </subcellularLocation>
</comment>
<evidence type="ECO:0000313" key="10">
    <source>
        <dbReference type="Proteomes" id="UP000214500"/>
    </source>
</evidence>
<evidence type="ECO:0000256" key="1">
    <source>
        <dbReference type="ARBA" id="ARBA00004328"/>
    </source>
</evidence>
<evidence type="ECO:0000256" key="4">
    <source>
        <dbReference type="ARBA" id="ARBA00022844"/>
    </source>
</evidence>
<organism evidence="9 10">
    <name type="scientific">Mapputta virus</name>
    <dbReference type="NCBI Taxonomy" id="1590835"/>
    <lineage>
        <taxon>Viruses</taxon>
        <taxon>Riboviria</taxon>
        <taxon>Orthornavirae</taxon>
        <taxon>Negarnaviricota</taxon>
        <taxon>Polyploviricotina</taxon>
        <taxon>Bunyaviricetes</taxon>
        <taxon>Elliovirales</taxon>
        <taxon>Peribunyaviridae</taxon>
        <taxon>Orthobunyavirus</taxon>
        <taxon>Orthobunyavirus mitchellense</taxon>
    </lineage>
</organism>
<evidence type="ECO:0000313" key="9">
    <source>
        <dbReference type="EMBL" id="AJD77602.1"/>
    </source>
</evidence>
<accession>A0A0B4ZQF0</accession>
<dbReference type="EMBL" id="KJ481921">
    <property type="protein sequence ID" value="AJD77602.1"/>
    <property type="molecule type" value="Viral_cRNA"/>
</dbReference>
<evidence type="ECO:0000256" key="2">
    <source>
        <dbReference type="ARBA" id="ARBA00006516"/>
    </source>
</evidence>
<dbReference type="Gene3D" id="1.20.142.20">
    <property type="match status" value="1"/>
</dbReference>
<dbReference type="Gene3D" id="1.10.472.180">
    <property type="entry name" value="Bunyavirus nucleocapsid (N) protein, C-terminal domain"/>
    <property type="match status" value="1"/>
</dbReference>
<keyword evidence="4" id="KW-0946">Virion</keyword>
<evidence type="ECO:0000256" key="6">
    <source>
        <dbReference type="ARBA" id="ARBA00023086"/>
    </source>
</evidence>
<keyword evidence="5" id="KW-0694">RNA-binding</keyword>
<comment type="similarity">
    <text evidence="2">Belongs to the orthobunyavirus nucleocapsid protein family.</text>
</comment>
<keyword evidence="10" id="KW-1185">Reference proteome</keyword>
<evidence type="ECO:0000256" key="5">
    <source>
        <dbReference type="ARBA" id="ARBA00022884"/>
    </source>
</evidence>
<dbReference type="RefSeq" id="YP_010839907.1">
    <property type="nucleotide sequence ID" value="NC_078231.1"/>
</dbReference>
<keyword evidence="7" id="KW-0687">Ribonucleoprotein</keyword>
<evidence type="ECO:0000256" key="3">
    <source>
        <dbReference type="ARBA" id="ARBA00014389"/>
    </source>
</evidence>
<dbReference type="GO" id="GO:1990904">
    <property type="term" value="C:ribonucleoprotein complex"/>
    <property type="evidence" value="ECO:0007669"/>
    <property type="project" value="UniProtKB-KW"/>
</dbReference>
<dbReference type="GO" id="GO:0019013">
    <property type="term" value="C:viral nucleocapsid"/>
    <property type="evidence" value="ECO:0007669"/>
    <property type="project" value="UniProtKB-KW"/>
</dbReference>
<dbReference type="InterPro" id="IPR043011">
    <property type="entry name" value="Bunya_nucleocap_C"/>
</dbReference>
<dbReference type="GeneID" id="80550103"/>
<dbReference type="Proteomes" id="UP000214500">
    <property type="component" value="Genome"/>
</dbReference>
<dbReference type="InterPro" id="IPR043012">
    <property type="entry name" value="Bunya_nucleocap_N"/>
</dbReference>
<evidence type="ECO:0000256" key="7">
    <source>
        <dbReference type="ARBA" id="ARBA00023274"/>
    </source>
</evidence>
<reference evidence="9 10" key="1">
    <citation type="journal article" date="2015" name="PLoS ONE">
        <title>Genomic Characterisation of Three Mapputta Group Viruses, a Serogroup of Australian and Papua New Guinean Bunyaviruses Associated with Human Disease.</title>
        <authorList>
            <person name="Gauci P.J."/>
            <person name="McAllister J."/>
            <person name="Mitchell I.R."/>
            <person name="Boyle D.B."/>
            <person name="Bulach D.M."/>
            <person name="Weir R.P."/>
            <person name="Melville L.F."/>
            <person name="Gubala A.J."/>
        </authorList>
    </citation>
    <scope>NUCLEOTIDE SEQUENCE [LARGE SCALE GENOMIC DNA]</scope>
    <source>
        <strain evidence="9">MRM186</strain>
    </source>
</reference>
<keyword evidence="6 9" id="KW-0543">Viral nucleoprotein</keyword>